<dbReference type="Gene3D" id="3.30.2310.20">
    <property type="entry name" value="RelE-like"/>
    <property type="match status" value="1"/>
</dbReference>
<dbReference type="KEGG" id="dli:dnl_34060"/>
<protein>
    <submittedName>
        <fullName evidence="1">RelE/ParE toxin domain-containing protein</fullName>
    </submittedName>
</protein>
<sequence>MYKDEYHPQVKKDLKKLDIKLRRLIEAEYIPEILSAPQKGDPLVGDLRDIRSYHLKTVAVLMIGKRGEFYKLLKRRIKR</sequence>
<organism evidence="1 2">
    <name type="scientific">Desulfonema limicola</name>
    <dbReference type="NCBI Taxonomy" id="45656"/>
    <lineage>
        <taxon>Bacteria</taxon>
        <taxon>Pseudomonadati</taxon>
        <taxon>Thermodesulfobacteriota</taxon>
        <taxon>Desulfobacteria</taxon>
        <taxon>Desulfobacterales</taxon>
        <taxon>Desulfococcaceae</taxon>
        <taxon>Desulfonema</taxon>
    </lineage>
</organism>
<evidence type="ECO:0000313" key="1">
    <source>
        <dbReference type="EMBL" id="QTA81081.1"/>
    </source>
</evidence>
<proteinExistence type="predicted"/>
<evidence type="ECO:0000313" key="2">
    <source>
        <dbReference type="Proteomes" id="UP000663720"/>
    </source>
</evidence>
<gene>
    <name evidence="1" type="ORF">dnl_34060</name>
</gene>
<dbReference type="RefSeq" id="WP_207687153.1">
    <property type="nucleotide sequence ID" value="NZ_CP061799.1"/>
</dbReference>
<dbReference type="Proteomes" id="UP000663720">
    <property type="component" value="Chromosome"/>
</dbReference>
<keyword evidence="2" id="KW-1185">Reference proteome</keyword>
<accession>A0A975B9D0</accession>
<dbReference type="EMBL" id="CP061799">
    <property type="protein sequence ID" value="QTA81081.1"/>
    <property type="molecule type" value="Genomic_DNA"/>
</dbReference>
<dbReference type="SUPFAM" id="SSF143011">
    <property type="entry name" value="RelE-like"/>
    <property type="match status" value="1"/>
</dbReference>
<dbReference type="AlphaFoldDB" id="A0A975B9D0"/>
<dbReference type="InterPro" id="IPR035093">
    <property type="entry name" value="RelE/ParE_toxin_dom_sf"/>
</dbReference>
<name>A0A975B9D0_9BACT</name>
<reference evidence="1" key="1">
    <citation type="journal article" date="2021" name="Microb. Physiol.">
        <title>Proteogenomic Insights into the Physiology of Marine, Sulfate-Reducing, Filamentous Desulfonema limicola and Desulfonema magnum.</title>
        <authorList>
            <person name="Schnaars V."/>
            <person name="Wohlbrand L."/>
            <person name="Scheve S."/>
            <person name="Hinrichs C."/>
            <person name="Reinhardt R."/>
            <person name="Rabus R."/>
        </authorList>
    </citation>
    <scope>NUCLEOTIDE SEQUENCE</scope>
    <source>
        <strain evidence="1">5ac10</strain>
    </source>
</reference>